<dbReference type="InterPro" id="IPR009057">
    <property type="entry name" value="Homeodomain-like_sf"/>
</dbReference>
<accession>A0A7G1HQH5</accession>
<organism evidence="6 7">
    <name type="scientific">Coprobacter secundus subsp. similis</name>
    <dbReference type="NCBI Taxonomy" id="2751153"/>
    <lineage>
        <taxon>Bacteria</taxon>
        <taxon>Pseudomonadati</taxon>
        <taxon>Bacteroidota</taxon>
        <taxon>Bacteroidia</taxon>
        <taxon>Bacteroidales</taxon>
        <taxon>Barnesiellaceae</taxon>
        <taxon>Coprobacter</taxon>
    </lineage>
</organism>
<feature type="transmembrane region" description="Helical" evidence="4">
    <location>
        <begin position="96"/>
        <end position="113"/>
    </location>
</feature>
<keyword evidence="4" id="KW-0472">Membrane</keyword>
<evidence type="ECO:0000256" key="1">
    <source>
        <dbReference type="ARBA" id="ARBA00023015"/>
    </source>
</evidence>
<keyword evidence="4" id="KW-0812">Transmembrane</keyword>
<name>A0A7G1HQH5_9BACT</name>
<dbReference type="SUPFAM" id="SSF46689">
    <property type="entry name" value="Homeodomain-like"/>
    <property type="match status" value="1"/>
</dbReference>
<feature type="transmembrane region" description="Helical" evidence="4">
    <location>
        <begin position="67"/>
        <end position="87"/>
    </location>
</feature>
<feature type="transmembrane region" description="Helical" evidence="4">
    <location>
        <begin position="160"/>
        <end position="179"/>
    </location>
</feature>
<keyword evidence="7" id="KW-1185">Reference proteome</keyword>
<dbReference type="InterPro" id="IPR018060">
    <property type="entry name" value="HTH_AraC"/>
</dbReference>
<keyword evidence="1" id="KW-0805">Transcription regulation</keyword>
<evidence type="ECO:0000256" key="4">
    <source>
        <dbReference type="SAM" id="Phobius"/>
    </source>
</evidence>
<evidence type="ECO:0000313" key="6">
    <source>
        <dbReference type="EMBL" id="BCI61969.1"/>
    </source>
</evidence>
<dbReference type="PANTHER" id="PTHR43280:SF29">
    <property type="entry name" value="ARAC-FAMILY TRANSCRIPTIONAL REGULATOR"/>
    <property type="match status" value="1"/>
</dbReference>
<feature type="transmembrane region" description="Helical" evidence="4">
    <location>
        <begin position="191"/>
        <end position="208"/>
    </location>
</feature>
<reference evidence="7" key="1">
    <citation type="submission" date="2020-07" db="EMBL/GenBank/DDBJ databases">
        <title>Complete genome sequencing of Coprobacter sp. strain 2CBH44.</title>
        <authorList>
            <person name="Sakamoto M."/>
            <person name="Murakami T."/>
            <person name="Mori H."/>
        </authorList>
    </citation>
    <scope>NUCLEOTIDE SEQUENCE [LARGE SCALE GENOMIC DNA]</scope>
    <source>
        <strain evidence="7">2CBH44</strain>
    </source>
</reference>
<protein>
    <recommendedName>
        <fullName evidence="5">HTH araC/xylS-type domain-containing protein</fullName>
    </recommendedName>
</protein>
<dbReference type="GO" id="GO:0043565">
    <property type="term" value="F:sequence-specific DNA binding"/>
    <property type="evidence" value="ECO:0007669"/>
    <property type="project" value="InterPro"/>
</dbReference>
<sequence length="346" mass="40809">MENLTYFANGAACMLFMLASLHFRRKPQNKTFNLVLYYVLLFWAILFWKDILLMLPAIRQSEYAETLLMSIDMWAVAACAFYLMALLRPLALTRKFVISNLLPYILFTVFYIITGNYRIFVANTVYAIMYGIVALFYFVREIKRYNRLLQNNYSNLDYINVRWLKQALGLLVCCLVVWIYNCFFPSPPVDFAYYTTSIVLWSVICYYSDRQEIVSELEEVNRPEETDNLKSNYVFVPLLQKLLTPEFLSDNPQLTVKELASLLGTNRTYLSEYLNNELNTNFFDFINSYRLQQAEVFLSDSNCRYTLEEIAEKTGFNSISTFRRAFYKKHNCTPSQFKKLQSKSFF</sequence>
<keyword evidence="3" id="KW-0804">Transcription</keyword>
<dbReference type="EMBL" id="AP023322">
    <property type="protein sequence ID" value="BCI61969.1"/>
    <property type="molecule type" value="Genomic_DNA"/>
</dbReference>
<keyword evidence="4" id="KW-1133">Transmembrane helix</keyword>
<proteinExistence type="predicted"/>
<keyword evidence="2" id="KW-0238">DNA-binding</keyword>
<gene>
    <name evidence="6" type="ORF">Cop2CBH44_03220</name>
</gene>
<feature type="transmembrane region" description="Helical" evidence="4">
    <location>
        <begin position="6"/>
        <end position="23"/>
    </location>
</feature>
<evidence type="ECO:0000313" key="7">
    <source>
        <dbReference type="Proteomes" id="UP000594042"/>
    </source>
</evidence>
<dbReference type="GO" id="GO:0003700">
    <property type="term" value="F:DNA-binding transcription factor activity"/>
    <property type="evidence" value="ECO:0007669"/>
    <property type="project" value="InterPro"/>
</dbReference>
<dbReference type="AlphaFoldDB" id="A0A7G1HQH5"/>
<evidence type="ECO:0000256" key="3">
    <source>
        <dbReference type="ARBA" id="ARBA00023163"/>
    </source>
</evidence>
<dbReference type="SMART" id="SM00342">
    <property type="entry name" value="HTH_ARAC"/>
    <property type="match status" value="1"/>
</dbReference>
<evidence type="ECO:0000259" key="5">
    <source>
        <dbReference type="PROSITE" id="PS01124"/>
    </source>
</evidence>
<dbReference type="Pfam" id="PF12833">
    <property type="entry name" value="HTH_18"/>
    <property type="match status" value="1"/>
</dbReference>
<dbReference type="Proteomes" id="UP000594042">
    <property type="component" value="Chromosome"/>
</dbReference>
<feature type="transmembrane region" description="Helical" evidence="4">
    <location>
        <begin position="35"/>
        <end position="55"/>
    </location>
</feature>
<dbReference type="RefSeq" id="WP_021930781.1">
    <property type="nucleotide sequence ID" value="NZ_AP023322.1"/>
</dbReference>
<feature type="domain" description="HTH araC/xylS-type" evidence="5">
    <location>
        <begin position="237"/>
        <end position="340"/>
    </location>
</feature>
<evidence type="ECO:0000256" key="2">
    <source>
        <dbReference type="ARBA" id="ARBA00023125"/>
    </source>
</evidence>
<dbReference type="KEGG" id="copr:Cop2CBH44_03220"/>
<dbReference type="Gene3D" id="1.10.10.60">
    <property type="entry name" value="Homeodomain-like"/>
    <property type="match status" value="2"/>
</dbReference>
<dbReference type="PANTHER" id="PTHR43280">
    <property type="entry name" value="ARAC-FAMILY TRANSCRIPTIONAL REGULATOR"/>
    <property type="match status" value="1"/>
</dbReference>
<feature type="transmembrane region" description="Helical" evidence="4">
    <location>
        <begin position="119"/>
        <end position="139"/>
    </location>
</feature>
<dbReference type="PROSITE" id="PS01124">
    <property type="entry name" value="HTH_ARAC_FAMILY_2"/>
    <property type="match status" value="1"/>
</dbReference>